<keyword evidence="3" id="KW-0413">Isomerase</keyword>
<dbReference type="RefSeq" id="WP_184944257.1">
    <property type="nucleotide sequence ID" value="NZ_JACHJV010000002.1"/>
</dbReference>
<sequence length="217" mass="22994">MGDLLLIRHGETEWSRTGRHTGNTDVALTRCGLAQAQAVGGALAAYRPVLVLVSPLQRAVQTAVQAGLPDLRITADLREWDYGGYEGVTTAEIQRRRPGWDLWNDGTVPGDAEHPGESLTQVAARCDRVLARIAPFLGGAGAQETGDVVLVSHGHLLRVLTARYLGLAPCRGALFTLDNAAVCRLGTEHGRPAVRGWNLPTRAVATQAPPSPTASAA</sequence>
<dbReference type="GO" id="GO:0004619">
    <property type="term" value="F:phosphoglycerate mutase activity"/>
    <property type="evidence" value="ECO:0007669"/>
    <property type="project" value="UniProtKB-EC"/>
</dbReference>
<dbReference type="SMART" id="SM00855">
    <property type="entry name" value="PGAM"/>
    <property type="match status" value="1"/>
</dbReference>
<accession>A0A7W7VZG6</accession>
<evidence type="ECO:0000256" key="2">
    <source>
        <dbReference type="PIRSR" id="PIRSR613078-2"/>
    </source>
</evidence>
<dbReference type="InterPro" id="IPR013078">
    <property type="entry name" value="His_Pase_superF_clade-1"/>
</dbReference>
<keyword evidence="4" id="KW-1185">Reference proteome</keyword>
<gene>
    <name evidence="3" type="ORF">FHR34_006770</name>
</gene>
<dbReference type="Proteomes" id="UP000540506">
    <property type="component" value="Unassembled WGS sequence"/>
</dbReference>
<dbReference type="PANTHER" id="PTHR48100">
    <property type="entry name" value="BROAD-SPECIFICITY PHOSPHATASE YOR283W-RELATED"/>
    <property type="match status" value="1"/>
</dbReference>
<dbReference type="Pfam" id="PF00300">
    <property type="entry name" value="His_Phos_1"/>
    <property type="match status" value="1"/>
</dbReference>
<dbReference type="InterPro" id="IPR029033">
    <property type="entry name" value="His_PPase_superfam"/>
</dbReference>
<evidence type="ECO:0000313" key="4">
    <source>
        <dbReference type="Proteomes" id="UP000540506"/>
    </source>
</evidence>
<dbReference type="EC" id="5.4.2.12" evidence="3"/>
<dbReference type="SUPFAM" id="SSF53254">
    <property type="entry name" value="Phosphoglycerate mutase-like"/>
    <property type="match status" value="1"/>
</dbReference>
<organism evidence="3 4">
    <name type="scientific">Kitasatospora kifunensis</name>
    <name type="common">Streptomyces kifunensis</name>
    <dbReference type="NCBI Taxonomy" id="58351"/>
    <lineage>
        <taxon>Bacteria</taxon>
        <taxon>Bacillati</taxon>
        <taxon>Actinomycetota</taxon>
        <taxon>Actinomycetes</taxon>
        <taxon>Kitasatosporales</taxon>
        <taxon>Streptomycetaceae</taxon>
        <taxon>Kitasatospora</taxon>
    </lineage>
</organism>
<feature type="binding site" evidence="2">
    <location>
        <position position="58"/>
    </location>
    <ligand>
        <name>substrate</name>
    </ligand>
</feature>
<dbReference type="InterPro" id="IPR050275">
    <property type="entry name" value="PGM_Phosphatase"/>
</dbReference>
<feature type="active site" description="Tele-phosphohistidine intermediate" evidence="1">
    <location>
        <position position="9"/>
    </location>
</feature>
<dbReference type="GO" id="GO:0070297">
    <property type="term" value="P:regulation of phosphorelay signal transduction system"/>
    <property type="evidence" value="ECO:0007669"/>
    <property type="project" value="TreeGrafter"/>
</dbReference>
<dbReference type="GO" id="GO:0101006">
    <property type="term" value="F:protein histidine phosphatase activity"/>
    <property type="evidence" value="ECO:0007669"/>
    <property type="project" value="TreeGrafter"/>
</dbReference>
<feature type="binding site" evidence="2">
    <location>
        <begin position="21"/>
        <end position="22"/>
    </location>
    <ligand>
        <name>substrate</name>
    </ligand>
</feature>
<dbReference type="CDD" id="cd07067">
    <property type="entry name" value="HP_PGM_like"/>
    <property type="match status" value="1"/>
</dbReference>
<evidence type="ECO:0000256" key="1">
    <source>
        <dbReference type="PIRSR" id="PIRSR613078-1"/>
    </source>
</evidence>
<comment type="caution">
    <text evidence="3">The sequence shown here is derived from an EMBL/GenBank/DDBJ whole genome shotgun (WGS) entry which is preliminary data.</text>
</comment>
<feature type="binding site" evidence="2">
    <location>
        <begin position="79"/>
        <end position="82"/>
    </location>
    <ligand>
        <name>substrate</name>
    </ligand>
</feature>
<name>A0A7W7VZG6_KITKI</name>
<feature type="active site" description="Proton donor/acceptor" evidence="1">
    <location>
        <position position="79"/>
    </location>
</feature>
<proteinExistence type="predicted"/>
<dbReference type="Gene3D" id="3.40.50.1240">
    <property type="entry name" value="Phosphoglycerate mutase-like"/>
    <property type="match status" value="1"/>
</dbReference>
<dbReference type="PANTHER" id="PTHR48100:SF15">
    <property type="entry name" value="SEDOHEPTULOSE 1,7-BISPHOSPHATASE"/>
    <property type="match status" value="1"/>
</dbReference>
<dbReference type="AlphaFoldDB" id="A0A7W7VZG6"/>
<evidence type="ECO:0000313" key="3">
    <source>
        <dbReference type="EMBL" id="MBB4927675.1"/>
    </source>
</evidence>
<dbReference type="EMBL" id="JACHJV010000002">
    <property type="protein sequence ID" value="MBB4927675.1"/>
    <property type="molecule type" value="Genomic_DNA"/>
</dbReference>
<protein>
    <submittedName>
        <fullName evidence="3">Putative phosphoglycerate mutase</fullName>
        <ecNumber evidence="3">5.4.2.12</ecNumber>
    </submittedName>
</protein>
<reference evidence="3 4" key="1">
    <citation type="submission" date="2020-08" db="EMBL/GenBank/DDBJ databases">
        <title>Sequencing the genomes of 1000 actinobacteria strains.</title>
        <authorList>
            <person name="Klenk H.-P."/>
        </authorList>
    </citation>
    <scope>NUCLEOTIDE SEQUENCE [LARGE SCALE GENOMIC DNA]</scope>
    <source>
        <strain evidence="3 4">DSM 41654</strain>
    </source>
</reference>